<dbReference type="InterPro" id="IPR023213">
    <property type="entry name" value="CAT-like_dom_sf"/>
</dbReference>
<protein>
    <submittedName>
        <fullName evidence="2">Transferase family protein</fullName>
    </submittedName>
</protein>
<dbReference type="EMBL" id="MAVT02001004">
    <property type="protein sequence ID" value="POS72419.1"/>
    <property type="molecule type" value="Genomic_DNA"/>
</dbReference>
<evidence type="ECO:0000313" key="3">
    <source>
        <dbReference type="Proteomes" id="UP000094444"/>
    </source>
</evidence>
<reference evidence="2" key="1">
    <citation type="submission" date="2017-09" db="EMBL/GenBank/DDBJ databases">
        <title>Polyketide synthases of a Diaporthe helianthi virulent isolate.</title>
        <authorList>
            <person name="Baroncelli R."/>
        </authorList>
    </citation>
    <scope>NUCLEOTIDE SEQUENCE [LARGE SCALE GENOMIC DNA]</scope>
    <source>
        <strain evidence="2">7/96</strain>
    </source>
</reference>
<keyword evidence="3" id="KW-1185">Reference proteome</keyword>
<dbReference type="InterPro" id="IPR050317">
    <property type="entry name" value="Plant_Fungal_Acyltransferase"/>
</dbReference>
<dbReference type="Proteomes" id="UP000094444">
    <property type="component" value="Unassembled WGS sequence"/>
</dbReference>
<proteinExistence type="predicted"/>
<dbReference type="Pfam" id="PF02458">
    <property type="entry name" value="Transferase"/>
    <property type="match status" value="1"/>
</dbReference>
<name>A0A2P5HQ88_DIAHE</name>
<gene>
    <name evidence="2" type="ORF">DHEL01_v209188</name>
</gene>
<dbReference type="InParanoid" id="A0A2P5HQ88"/>
<organism evidence="2 3">
    <name type="scientific">Diaporthe helianthi</name>
    <dbReference type="NCBI Taxonomy" id="158607"/>
    <lineage>
        <taxon>Eukaryota</taxon>
        <taxon>Fungi</taxon>
        <taxon>Dikarya</taxon>
        <taxon>Ascomycota</taxon>
        <taxon>Pezizomycotina</taxon>
        <taxon>Sordariomycetes</taxon>
        <taxon>Sordariomycetidae</taxon>
        <taxon>Diaporthales</taxon>
        <taxon>Diaporthaceae</taxon>
        <taxon>Diaporthe</taxon>
    </lineage>
</organism>
<keyword evidence="1 2" id="KW-0808">Transferase</keyword>
<dbReference type="PANTHER" id="PTHR31642:SF310">
    <property type="entry name" value="FATTY ALCOHOL:CAFFEOYL-COA ACYLTRANSFERASE"/>
    <property type="match status" value="1"/>
</dbReference>
<sequence>MEEPVAIPLSPMDNVMPRFYINIILTFRLKSASDFGPVHDVLQKSLVKTCNDLPVFRSRVFIMPPDGIDKSTGRLTARRHEGWSPEVVYNDISGSWSTYEDLIEDGLCQDLLDGKVLLPKSQFDWDLTSTGAPALTIQANYVNSGLLLAVGIFHPLIDGMSGSLLVKLWASNARDIEGCGELAPPIMVHPDSCDYSILSRIWAEKGQSSLKTTEVASLELWRLIGLLPPCNEPALSKGDSGSLAPEMQTNIFYISAVAFEHLTSLCVAQDASYHPSTKVTSNDALMALLWRCIIRARAKAAGPSSQAYAADSMSHLDTTLDGRALIGDPLPWSYMGTLVFIATTSMSVGDLTSDDTSLPAIARTIRDSLDKINLGQALAAFGLASGLDDYGESLRYPFATFDEAEVCITSWVGLSAFDISFGDKLFSGHGRPDLIRTPAREFDAVCRRCVVLPMQVSGGFEVLVSLKTEEMEVLEKDLEFSEYFKVVGR</sequence>
<dbReference type="GO" id="GO:0016747">
    <property type="term" value="F:acyltransferase activity, transferring groups other than amino-acyl groups"/>
    <property type="evidence" value="ECO:0007669"/>
    <property type="project" value="TreeGrafter"/>
</dbReference>
<dbReference type="STRING" id="158607.A0A2P5HQ88"/>
<evidence type="ECO:0000313" key="2">
    <source>
        <dbReference type="EMBL" id="POS72419.1"/>
    </source>
</evidence>
<dbReference type="AlphaFoldDB" id="A0A2P5HQ88"/>
<evidence type="ECO:0000256" key="1">
    <source>
        <dbReference type="ARBA" id="ARBA00022679"/>
    </source>
</evidence>
<comment type="caution">
    <text evidence="2">The sequence shown here is derived from an EMBL/GenBank/DDBJ whole genome shotgun (WGS) entry which is preliminary data.</text>
</comment>
<dbReference type="Gene3D" id="3.30.559.10">
    <property type="entry name" value="Chloramphenicol acetyltransferase-like domain"/>
    <property type="match status" value="2"/>
</dbReference>
<dbReference type="OrthoDB" id="429813at2759"/>
<accession>A0A2P5HQ88</accession>
<dbReference type="PANTHER" id="PTHR31642">
    <property type="entry name" value="TRICHOTHECENE 3-O-ACETYLTRANSFERASE"/>
    <property type="match status" value="1"/>
</dbReference>